<dbReference type="AlphaFoldDB" id="A0A9P4IGX1"/>
<feature type="region of interest" description="Disordered" evidence="1">
    <location>
        <begin position="1"/>
        <end position="88"/>
    </location>
</feature>
<dbReference type="Proteomes" id="UP000799772">
    <property type="component" value="Unassembled WGS sequence"/>
</dbReference>
<proteinExistence type="predicted"/>
<evidence type="ECO:0000313" key="2">
    <source>
        <dbReference type="EMBL" id="KAF2097996.1"/>
    </source>
</evidence>
<evidence type="ECO:0000256" key="1">
    <source>
        <dbReference type="SAM" id="MobiDB-lite"/>
    </source>
</evidence>
<name>A0A9P4IGX1_9PEZI</name>
<reference evidence="2" key="1">
    <citation type="journal article" date="2020" name="Stud. Mycol.">
        <title>101 Dothideomycetes genomes: a test case for predicting lifestyles and emergence of pathogens.</title>
        <authorList>
            <person name="Haridas S."/>
            <person name="Albert R."/>
            <person name="Binder M."/>
            <person name="Bloem J."/>
            <person name="Labutti K."/>
            <person name="Salamov A."/>
            <person name="Andreopoulos B."/>
            <person name="Baker S."/>
            <person name="Barry K."/>
            <person name="Bills G."/>
            <person name="Bluhm B."/>
            <person name="Cannon C."/>
            <person name="Castanera R."/>
            <person name="Culley D."/>
            <person name="Daum C."/>
            <person name="Ezra D."/>
            <person name="Gonzalez J."/>
            <person name="Henrissat B."/>
            <person name="Kuo A."/>
            <person name="Liang C."/>
            <person name="Lipzen A."/>
            <person name="Lutzoni F."/>
            <person name="Magnuson J."/>
            <person name="Mondo S."/>
            <person name="Nolan M."/>
            <person name="Ohm R."/>
            <person name="Pangilinan J."/>
            <person name="Park H.-J."/>
            <person name="Ramirez L."/>
            <person name="Alfaro M."/>
            <person name="Sun H."/>
            <person name="Tritt A."/>
            <person name="Yoshinaga Y."/>
            <person name="Zwiers L.-H."/>
            <person name="Turgeon B."/>
            <person name="Goodwin S."/>
            <person name="Spatafora J."/>
            <person name="Crous P."/>
            <person name="Grigoriev I."/>
        </authorList>
    </citation>
    <scope>NUCLEOTIDE SEQUENCE</scope>
    <source>
        <strain evidence="2">CBS 133067</strain>
    </source>
</reference>
<organism evidence="2 3">
    <name type="scientific">Rhizodiscina lignyota</name>
    <dbReference type="NCBI Taxonomy" id="1504668"/>
    <lineage>
        <taxon>Eukaryota</taxon>
        <taxon>Fungi</taxon>
        <taxon>Dikarya</taxon>
        <taxon>Ascomycota</taxon>
        <taxon>Pezizomycotina</taxon>
        <taxon>Dothideomycetes</taxon>
        <taxon>Pleosporomycetidae</taxon>
        <taxon>Aulographales</taxon>
        <taxon>Rhizodiscinaceae</taxon>
        <taxon>Rhizodiscina</taxon>
    </lineage>
</organism>
<keyword evidence="3" id="KW-1185">Reference proteome</keyword>
<protein>
    <submittedName>
        <fullName evidence="2">Uncharacterized protein</fullName>
    </submittedName>
</protein>
<accession>A0A9P4IGX1</accession>
<feature type="compositionally biased region" description="Low complexity" evidence="1">
    <location>
        <begin position="54"/>
        <end position="64"/>
    </location>
</feature>
<comment type="caution">
    <text evidence="2">The sequence shown here is derived from an EMBL/GenBank/DDBJ whole genome shotgun (WGS) entry which is preliminary data.</text>
</comment>
<dbReference type="EMBL" id="ML978127">
    <property type="protein sequence ID" value="KAF2097996.1"/>
    <property type="molecule type" value="Genomic_DNA"/>
</dbReference>
<feature type="compositionally biased region" description="Low complexity" evidence="1">
    <location>
        <begin position="22"/>
        <end position="45"/>
    </location>
</feature>
<evidence type="ECO:0000313" key="3">
    <source>
        <dbReference type="Proteomes" id="UP000799772"/>
    </source>
</evidence>
<feature type="region of interest" description="Disordered" evidence="1">
    <location>
        <begin position="112"/>
        <end position="155"/>
    </location>
</feature>
<gene>
    <name evidence="2" type="ORF">NA57DRAFT_76795</name>
</gene>
<sequence>MSERSSRKSPPLMGLEANQDPSTDTATRTVSSSAAVAGGSMRGGSQLSLSNATSPQSGSQPPSGDQESTTSPPASTPRLWGHDNEVDHVPAKITQDNINLAFIGAGLPTIAFPPVFRIGDNPTSRTQPHGPPAPHKGSPLSSSPPLPKYDKSSKA</sequence>